<reference evidence="1 2" key="1">
    <citation type="submission" date="2020-11" db="EMBL/GenBank/DDBJ databases">
        <title>Treponema Peruensis nv. sp., first commensal Treponema isolated from human feces.</title>
        <authorList>
            <person name="Belkhou C."/>
            <person name="Raes J."/>
        </authorList>
    </citation>
    <scope>NUCLEOTIDE SEQUENCE [LARGE SCALE GENOMIC DNA]</scope>
    <source>
        <strain evidence="1 2">RCC2812</strain>
    </source>
</reference>
<evidence type="ECO:0000313" key="2">
    <source>
        <dbReference type="Proteomes" id="UP000595224"/>
    </source>
</evidence>
<dbReference type="Proteomes" id="UP000595224">
    <property type="component" value="Chromosome"/>
</dbReference>
<dbReference type="KEGG" id="tper:IWA51_00300"/>
<protein>
    <submittedName>
        <fullName evidence="1">Uncharacterized protein</fullName>
    </submittedName>
</protein>
<dbReference type="AlphaFoldDB" id="A0A7T3RDM3"/>
<dbReference type="EMBL" id="CP064936">
    <property type="protein sequence ID" value="QQA01110.1"/>
    <property type="molecule type" value="Genomic_DNA"/>
</dbReference>
<evidence type="ECO:0000313" key="1">
    <source>
        <dbReference type="EMBL" id="QQA01110.1"/>
    </source>
</evidence>
<proteinExistence type="predicted"/>
<name>A0A7T3RDM3_9SPIR</name>
<gene>
    <name evidence="1" type="ORF">IWA51_00300</name>
</gene>
<organism evidence="1 2">
    <name type="scientific">Treponema peruense</name>
    <dbReference type="NCBI Taxonomy" id="2787628"/>
    <lineage>
        <taxon>Bacteria</taxon>
        <taxon>Pseudomonadati</taxon>
        <taxon>Spirochaetota</taxon>
        <taxon>Spirochaetia</taxon>
        <taxon>Spirochaetales</taxon>
        <taxon>Treponemataceae</taxon>
        <taxon>Treponema</taxon>
    </lineage>
</organism>
<keyword evidence="2" id="KW-1185">Reference proteome</keyword>
<dbReference type="RefSeq" id="WP_198442703.1">
    <property type="nucleotide sequence ID" value="NZ_CBCSHE010000024.1"/>
</dbReference>
<sequence>MRINLIEEFIDKKSFDAMQTLVSTLKDDEAKDSAVQLANVFGAGESFKKIANSEPEAEKKLIQSFHNNLILLIEKTWIEKTDEELKAQVKYHLEEFCRQLNACSYTASYAPFFSIVDDVVYLMFGNQTKTDAFDEYALRIDPEFGMFWWYMRNLPKDARWSETKSRIAILLGMYFLANY</sequence>
<accession>A0A7T3RDM3</accession>